<comment type="caution">
    <text evidence="1">The sequence shown here is derived from an EMBL/GenBank/DDBJ whole genome shotgun (WGS) entry which is preliminary data.</text>
</comment>
<evidence type="ECO:0000313" key="1">
    <source>
        <dbReference type="EMBL" id="MFD1984206.1"/>
    </source>
</evidence>
<dbReference type="Proteomes" id="UP001597405">
    <property type="component" value="Unassembled WGS sequence"/>
</dbReference>
<name>A0ABW4UDB7_9HYPH</name>
<keyword evidence="2" id="KW-1185">Reference proteome</keyword>
<dbReference type="RefSeq" id="WP_379099955.1">
    <property type="nucleotide sequence ID" value="NZ_JBHUGZ010000011.1"/>
</dbReference>
<gene>
    <name evidence="1" type="ORF">ACFSOZ_16265</name>
</gene>
<sequence>MTTANSMRSAVVVAADIHVGQKSPAVVDVERTLPIENPQQVGTALAGLSAALVAAVDGADDISLEIDANANGVRYRFRSYRRSVR</sequence>
<dbReference type="EMBL" id="JBHUGZ010000011">
    <property type="protein sequence ID" value="MFD1984206.1"/>
    <property type="molecule type" value="Genomic_DNA"/>
</dbReference>
<proteinExistence type="predicted"/>
<accession>A0ABW4UDB7</accession>
<protein>
    <submittedName>
        <fullName evidence="1">Uncharacterized protein</fullName>
    </submittedName>
</protein>
<evidence type="ECO:0000313" key="2">
    <source>
        <dbReference type="Proteomes" id="UP001597405"/>
    </source>
</evidence>
<reference evidence="2" key="1">
    <citation type="journal article" date="2019" name="Int. J. Syst. Evol. Microbiol.">
        <title>The Global Catalogue of Microorganisms (GCM) 10K type strain sequencing project: providing services to taxonomists for standard genome sequencing and annotation.</title>
        <authorList>
            <consortium name="The Broad Institute Genomics Platform"/>
            <consortium name="The Broad Institute Genome Sequencing Center for Infectious Disease"/>
            <person name="Wu L."/>
            <person name="Ma J."/>
        </authorList>
    </citation>
    <scope>NUCLEOTIDE SEQUENCE [LARGE SCALE GENOMIC DNA]</scope>
    <source>
        <strain evidence="2">CGMCC 1.16225</strain>
    </source>
</reference>
<organism evidence="1 2">
    <name type="scientific">Mesorhizobium newzealandense</name>
    <dbReference type="NCBI Taxonomy" id="1300302"/>
    <lineage>
        <taxon>Bacteria</taxon>
        <taxon>Pseudomonadati</taxon>
        <taxon>Pseudomonadota</taxon>
        <taxon>Alphaproteobacteria</taxon>
        <taxon>Hyphomicrobiales</taxon>
        <taxon>Phyllobacteriaceae</taxon>
        <taxon>Mesorhizobium</taxon>
    </lineage>
</organism>